<dbReference type="GO" id="GO:0102810">
    <property type="term" value="F:glutarate-semialdehyde dehydrogenase (NADP+) activity"/>
    <property type="evidence" value="ECO:0007669"/>
    <property type="project" value="UniProtKB-EC"/>
</dbReference>
<evidence type="ECO:0000256" key="3">
    <source>
        <dbReference type="PROSITE-ProRule" id="PRU10007"/>
    </source>
</evidence>
<dbReference type="EMBL" id="JACGWV010000001">
    <property type="protein sequence ID" value="MBA8806894.1"/>
    <property type="molecule type" value="Genomic_DNA"/>
</dbReference>
<comment type="caution">
    <text evidence="6">The sequence shown here is derived from an EMBL/GenBank/DDBJ whole genome shotgun (WGS) entry which is preliminary data.</text>
</comment>
<dbReference type="CDD" id="cd07103">
    <property type="entry name" value="ALDH_F5_SSADH_GabD"/>
    <property type="match status" value="1"/>
</dbReference>
<keyword evidence="2 4" id="KW-0560">Oxidoreductase</keyword>
<comment type="similarity">
    <text evidence="1 4">Belongs to the aldehyde dehydrogenase family.</text>
</comment>
<dbReference type="SUPFAM" id="SSF53720">
    <property type="entry name" value="ALDH-like"/>
    <property type="match status" value="1"/>
</dbReference>
<dbReference type="PANTHER" id="PTHR43353">
    <property type="entry name" value="SUCCINATE-SEMIALDEHYDE DEHYDROGENASE, MITOCHONDRIAL"/>
    <property type="match status" value="1"/>
</dbReference>
<dbReference type="RefSeq" id="WP_182614553.1">
    <property type="nucleotide sequence ID" value="NZ_BAAATF010000002.1"/>
</dbReference>
<proteinExistence type="inferred from homology"/>
<dbReference type="Pfam" id="PF00171">
    <property type="entry name" value="Aldedh"/>
    <property type="match status" value="1"/>
</dbReference>
<dbReference type="GO" id="GO:0009450">
    <property type="term" value="P:gamma-aminobutyric acid catabolic process"/>
    <property type="evidence" value="ECO:0007669"/>
    <property type="project" value="TreeGrafter"/>
</dbReference>
<feature type="domain" description="Aldehyde dehydrogenase" evidence="5">
    <location>
        <begin position="27"/>
        <end position="486"/>
    </location>
</feature>
<dbReference type="InterPro" id="IPR016161">
    <property type="entry name" value="Ald_DH/histidinol_DH"/>
</dbReference>
<dbReference type="EC" id="1.2.1.16" evidence="6"/>
<keyword evidence="7" id="KW-1185">Reference proteome</keyword>
<evidence type="ECO:0000256" key="4">
    <source>
        <dbReference type="RuleBase" id="RU003345"/>
    </source>
</evidence>
<evidence type="ECO:0000313" key="6">
    <source>
        <dbReference type="EMBL" id="MBA8806894.1"/>
    </source>
</evidence>
<dbReference type="InterPro" id="IPR016162">
    <property type="entry name" value="Ald_DH_N"/>
</dbReference>
<gene>
    <name evidence="6" type="ORF">FHX71_000836</name>
</gene>
<dbReference type="Gene3D" id="3.40.309.10">
    <property type="entry name" value="Aldehyde Dehydrogenase, Chain A, domain 2"/>
    <property type="match status" value="1"/>
</dbReference>
<evidence type="ECO:0000256" key="2">
    <source>
        <dbReference type="ARBA" id="ARBA00023002"/>
    </source>
</evidence>
<dbReference type="Proteomes" id="UP000540568">
    <property type="component" value="Unassembled WGS sequence"/>
</dbReference>
<dbReference type="PANTHER" id="PTHR43353:SF5">
    <property type="entry name" value="SUCCINATE-SEMIALDEHYDE DEHYDROGENASE, MITOCHONDRIAL"/>
    <property type="match status" value="1"/>
</dbReference>
<evidence type="ECO:0000259" key="5">
    <source>
        <dbReference type="Pfam" id="PF00171"/>
    </source>
</evidence>
<dbReference type="InterPro" id="IPR050740">
    <property type="entry name" value="Aldehyde_DH_Superfamily"/>
</dbReference>
<dbReference type="FunFam" id="3.40.309.10:FF:000004">
    <property type="entry name" value="Succinate-semialdehyde dehydrogenase I"/>
    <property type="match status" value="1"/>
</dbReference>
<dbReference type="AlphaFoldDB" id="A0A7W3PCW7"/>
<reference evidence="6 7" key="1">
    <citation type="submission" date="2020-07" db="EMBL/GenBank/DDBJ databases">
        <title>Sequencing the genomes of 1000 actinobacteria strains.</title>
        <authorList>
            <person name="Klenk H.-P."/>
        </authorList>
    </citation>
    <scope>NUCLEOTIDE SEQUENCE [LARGE SCALE GENOMIC DNA]</scope>
    <source>
        <strain evidence="6 7">DSM 44121</strain>
    </source>
</reference>
<accession>A0A7W3PCW7</accession>
<sequence length="490" mass="50908">MTATTLSPTLVAHLPTGLLIDGHWGPASGRATFEVTDPATAEPIFDVSDATPADAVRALDAAHAAAPAWRAVPPRERSELLRAVFVRLISRADDIAALITAEAGKPLAEARAEVVYGAEFLRWFAEQAVRADGLVRTAPSGGNKQYVSRRPVGPSLLITPWNFPIAMATRKIAPALAAGCTVVVKPSELTPMTTLLVAEIIRSEAAGRGLPTGIVNVVPSTQAGPVTEPLFDDPRLRKVSFTGSTRVGQILLTQASKNVLRSSMELGGNAPFIVFEDADLDAAVQGALVAKLRNSGQSCVAANRFLVHDAVARPFAEKFSAAVGAMVTAPGTQPGAQVGPLINEAAVEKVTDLVDDAAAHGAQVLTGGSRLDGPGHFFEPTVLTGVSADARVVTEEIFGPVAPIVAFGSDDEAIELANGTPFGLASYAYTTSLARAQRAMDEIEAGMIGINRGLVSDASAPFGGVKASGLGREGAEAGMEEYQETVYVAM</sequence>
<dbReference type="InterPro" id="IPR015590">
    <property type="entry name" value="Aldehyde_DH_dom"/>
</dbReference>
<evidence type="ECO:0000256" key="1">
    <source>
        <dbReference type="ARBA" id="ARBA00009986"/>
    </source>
</evidence>
<dbReference type="EC" id="1.2.1.79" evidence="6"/>
<organism evidence="6 7">
    <name type="scientific">Promicromonospora sukumoe</name>
    <dbReference type="NCBI Taxonomy" id="88382"/>
    <lineage>
        <taxon>Bacteria</taxon>
        <taxon>Bacillati</taxon>
        <taxon>Actinomycetota</taxon>
        <taxon>Actinomycetes</taxon>
        <taxon>Micrococcales</taxon>
        <taxon>Promicromonosporaceae</taxon>
        <taxon>Promicromonospora</taxon>
    </lineage>
</organism>
<dbReference type="PROSITE" id="PS00070">
    <property type="entry name" value="ALDEHYDE_DEHYDR_CYS"/>
    <property type="match status" value="1"/>
</dbReference>
<dbReference type="InterPro" id="IPR016163">
    <property type="entry name" value="Ald_DH_C"/>
</dbReference>
<dbReference type="Gene3D" id="3.40.605.10">
    <property type="entry name" value="Aldehyde Dehydrogenase, Chain A, domain 1"/>
    <property type="match status" value="1"/>
</dbReference>
<dbReference type="FunFam" id="3.40.605.10:FF:000007">
    <property type="entry name" value="NAD/NADP-dependent betaine aldehyde dehydrogenase"/>
    <property type="match status" value="1"/>
</dbReference>
<dbReference type="GO" id="GO:0036243">
    <property type="term" value="F:succinate-semialdehyde dehydrogenase (NADP+) activity"/>
    <property type="evidence" value="ECO:0007669"/>
    <property type="project" value="UniProtKB-EC"/>
</dbReference>
<evidence type="ECO:0000313" key="7">
    <source>
        <dbReference type="Proteomes" id="UP000540568"/>
    </source>
</evidence>
<feature type="active site" evidence="3">
    <location>
        <position position="265"/>
    </location>
</feature>
<dbReference type="InterPro" id="IPR016160">
    <property type="entry name" value="Ald_DH_CS_CYS"/>
</dbReference>
<dbReference type="PROSITE" id="PS00687">
    <property type="entry name" value="ALDEHYDE_DEHYDR_GLU"/>
    <property type="match status" value="1"/>
</dbReference>
<dbReference type="EC" id="1.2.1.20" evidence="6"/>
<dbReference type="InterPro" id="IPR029510">
    <property type="entry name" value="Ald_DH_CS_GLU"/>
</dbReference>
<protein>
    <submittedName>
        <fullName evidence="6">Succinate-semialdehyde dehydrogenase/glutarate-semialdehyde dehydrogenase</fullName>
        <ecNumber evidence="6">1.2.1.16</ecNumber>
        <ecNumber evidence="6">1.2.1.20</ecNumber>
        <ecNumber evidence="6">1.2.1.79</ecNumber>
    </submittedName>
</protein>
<dbReference type="GO" id="GO:0004777">
    <property type="term" value="F:succinate-semialdehyde dehydrogenase (NAD+) activity"/>
    <property type="evidence" value="ECO:0007669"/>
    <property type="project" value="TreeGrafter"/>
</dbReference>
<name>A0A7W3PCW7_9MICO</name>